<organism evidence="6">
    <name type="scientific">Physcomitrium patens</name>
    <name type="common">Spreading-leaved earth moss</name>
    <name type="synonym">Physcomitrella patens</name>
    <dbReference type="NCBI Taxonomy" id="3218"/>
    <lineage>
        <taxon>Eukaryota</taxon>
        <taxon>Viridiplantae</taxon>
        <taxon>Streptophyta</taxon>
        <taxon>Embryophyta</taxon>
        <taxon>Bryophyta</taxon>
        <taxon>Bryophytina</taxon>
        <taxon>Bryopsida</taxon>
        <taxon>Funariidae</taxon>
        <taxon>Funariales</taxon>
        <taxon>Funariaceae</taxon>
        <taxon>Physcomitrium</taxon>
    </lineage>
</organism>
<sequence>MSKVALLAATGRHQNAEENDNPSNNETANAWYIQDFSIAAGPIAGLLTKFIFLADQEHTQAGSQKLASMFAILIWICVWWMTEAVPVAITALLPLFLFPLLQISTANEVAKAYMNDTISLFIGSFILALAVQKYNCHKRLALKTLLVFGGEKMDPRFLLLGFCAGPAFVSMFMSNTATAVMMIPMAIGIVHKVQNPLMVEQSSASADAPKFPVQDYGTRLDPESPSDEESGYGMEQSCETSAQAMGDKALREYSKGVVLAVAYAVGVGGMATLTGTGPNLVFSGIFRSLFPDAQPVTYTQWLKFGLPLGFIFLVLLWIMLCVMFCPSKVVPIVSASLSRSVIQKEYISLGAMDSAEKTVVSLFMVLAFMWMTRATNGVVPGWGSYFNAYADDGTVSILMAMFLFIMPFRSKQKLMTWADCKKLPWDIVLVLGGGFALADGVRESGLSDWIASHLSCLHSIPYLLITPCIATLVAIVTEFTSNNATATIFLPLLAEVSVSLNIHPLYLMVTATLAASFSFMLPIATPPNAVAYTAGKLRMTDMALSGFLLKCTGILLLSVLMPTLGSAVFNLDHAFHN</sequence>
<keyword evidence="8" id="KW-1185">Reference proteome</keyword>
<proteinExistence type="predicted"/>
<feature type="transmembrane region" description="Helical" evidence="5">
    <location>
        <begin position="304"/>
        <end position="325"/>
    </location>
</feature>
<dbReference type="RefSeq" id="XP_024396812.1">
    <property type="nucleotide sequence ID" value="XM_024541044.2"/>
</dbReference>
<accession>A0A2K1JDB5</accession>
<dbReference type="Pfam" id="PF00939">
    <property type="entry name" value="Na_sulph_symp"/>
    <property type="match status" value="1"/>
</dbReference>
<dbReference type="PANTHER" id="PTHR10283:SF82">
    <property type="entry name" value="SOLUTE CARRIER FAMILY 13 MEMBER 2"/>
    <property type="match status" value="1"/>
</dbReference>
<evidence type="ECO:0000313" key="7">
    <source>
        <dbReference type="EnsemblPlants" id="Pp3c15_15560V3.1"/>
    </source>
</evidence>
<comment type="subcellular location">
    <subcellularLocation>
        <location evidence="1">Membrane</location>
        <topology evidence="1">Multi-pass membrane protein</topology>
    </subcellularLocation>
</comment>
<name>A0A2K1JDB5_PHYPA</name>
<reference evidence="6 8" key="1">
    <citation type="journal article" date="2008" name="Science">
        <title>The Physcomitrella genome reveals evolutionary insights into the conquest of land by plants.</title>
        <authorList>
            <person name="Rensing S."/>
            <person name="Lang D."/>
            <person name="Zimmer A."/>
            <person name="Terry A."/>
            <person name="Salamov A."/>
            <person name="Shapiro H."/>
            <person name="Nishiyama T."/>
            <person name="Perroud P.-F."/>
            <person name="Lindquist E."/>
            <person name="Kamisugi Y."/>
            <person name="Tanahashi T."/>
            <person name="Sakakibara K."/>
            <person name="Fujita T."/>
            <person name="Oishi K."/>
            <person name="Shin-I T."/>
            <person name="Kuroki Y."/>
            <person name="Toyoda A."/>
            <person name="Suzuki Y."/>
            <person name="Hashimoto A."/>
            <person name="Yamaguchi K."/>
            <person name="Sugano A."/>
            <person name="Kohara Y."/>
            <person name="Fujiyama A."/>
            <person name="Anterola A."/>
            <person name="Aoki S."/>
            <person name="Ashton N."/>
            <person name="Barbazuk W.B."/>
            <person name="Barker E."/>
            <person name="Bennetzen J."/>
            <person name="Bezanilla M."/>
            <person name="Blankenship R."/>
            <person name="Cho S.H."/>
            <person name="Dutcher S."/>
            <person name="Estelle M."/>
            <person name="Fawcett J.A."/>
            <person name="Gundlach H."/>
            <person name="Hanada K."/>
            <person name="Heyl A."/>
            <person name="Hicks K.A."/>
            <person name="Hugh J."/>
            <person name="Lohr M."/>
            <person name="Mayer K."/>
            <person name="Melkozernov A."/>
            <person name="Murata T."/>
            <person name="Nelson D."/>
            <person name="Pils B."/>
            <person name="Prigge M."/>
            <person name="Reiss B."/>
            <person name="Renner T."/>
            <person name="Rombauts S."/>
            <person name="Rushton P."/>
            <person name="Sanderfoot A."/>
            <person name="Schween G."/>
            <person name="Shiu S.-H."/>
            <person name="Stueber K."/>
            <person name="Theodoulou F.L."/>
            <person name="Tu H."/>
            <person name="Van de Peer Y."/>
            <person name="Verrier P.J."/>
            <person name="Waters E."/>
            <person name="Wood A."/>
            <person name="Yang L."/>
            <person name="Cove D."/>
            <person name="Cuming A."/>
            <person name="Hasebe M."/>
            <person name="Lucas S."/>
            <person name="Mishler D.B."/>
            <person name="Reski R."/>
            <person name="Grigoriev I."/>
            <person name="Quatrano R.S."/>
            <person name="Boore J.L."/>
        </authorList>
    </citation>
    <scope>NUCLEOTIDE SEQUENCE [LARGE SCALE GENOMIC DNA]</scope>
    <source>
        <strain evidence="7 8">cv. Gransden 2004</strain>
    </source>
</reference>
<reference evidence="6 8" key="2">
    <citation type="journal article" date="2018" name="Plant J.">
        <title>The Physcomitrella patens chromosome-scale assembly reveals moss genome structure and evolution.</title>
        <authorList>
            <person name="Lang D."/>
            <person name="Ullrich K.K."/>
            <person name="Murat F."/>
            <person name="Fuchs J."/>
            <person name="Jenkins J."/>
            <person name="Haas F.B."/>
            <person name="Piednoel M."/>
            <person name="Gundlach H."/>
            <person name="Van Bel M."/>
            <person name="Meyberg R."/>
            <person name="Vives C."/>
            <person name="Morata J."/>
            <person name="Symeonidi A."/>
            <person name="Hiss M."/>
            <person name="Muchero W."/>
            <person name="Kamisugi Y."/>
            <person name="Saleh O."/>
            <person name="Blanc G."/>
            <person name="Decker E.L."/>
            <person name="van Gessel N."/>
            <person name="Grimwood J."/>
            <person name="Hayes R.D."/>
            <person name="Graham S.W."/>
            <person name="Gunter L.E."/>
            <person name="McDaniel S.F."/>
            <person name="Hoernstein S.N.W."/>
            <person name="Larsson A."/>
            <person name="Li F.W."/>
            <person name="Perroud P.F."/>
            <person name="Phillips J."/>
            <person name="Ranjan P."/>
            <person name="Rokshar D.S."/>
            <person name="Rothfels C.J."/>
            <person name="Schneider L."/>
            <person name="Shu S."/>
            <person name="Stevenson D.W."/>
            <person name="Thummler F."/>
            <person name="Tillich M."/>
            <person name="Villarreal Aguilar J.C."/>
            <person name="Widiez T."/>
            <person name="Wong G.K."/>
            <person name="Wymore A."/>
            <person name="Zhang Y."/>
            <person name="Zimmer A.D."/>
            <person name="Quatrano R.S."/>
            <person name="Mayer K.F.X."/>
            <person name="Goodstein D."/>
            <person name="Casacuberta J.M."/>
            <person name="Vandepoele K."/>
            <person name="Reski R."/>
            <person name="Cuming A.C."/>
            <person name="Tuskan G.A."/>
            <person name="Maumus F."/>
            <person name="Salse J."/>
            <person name="Schmutz J."/>
            <person name="Rensing S.A."/>
        </authorList>
    </citation>
    <scope>NUCLEOTIDE SEQUENCE [LARGE SCALE GENOMIC DNA]</scope>
    <source>
        <strain evidence="7 8">cv. Gransden 2004</strain>
    </source>
</reference>
<protein>
    <submittedName>
        <fullName evidence="6 7">Uncharacterized protein</fullName>
    </submittedName>
</protein>
<dbReference type="STRING" id="3218.A0A2K1JDB5"/>
<dbReference type="PaxDb" id="3218-PP1S104_9V6.1"/>
<dbReference type="Proteomes" id="UP000006727">
    <property type="component" value="Chromosome 15"/>
</dbReference>
<keyword evidence="2 5" id="KW-0812">Transmembrane</keyword>
<dbReference type="InterPro" id="IPR001898">
    <property type="entry name" value="SLC13A/DASS"/>
</dbReference>
<dbReference type="GO" id="GO:0015140">
    <property type="term" value="F:malate transmembrane transporter activity"/>
    <property type="evidence" value="ECO:0007669"/>
    <property type="project" value="UniProtKB-ARBA"/>
</dbReference>
<dbReference type="EMBL" id="ABEU02000015">
    <property type="protein sequence ID" value="PNR39521.1"/>
    <property type="molecule type" value="Genomic_DNA"/>
</dbReference>
<feature type="transmembrane region" description="Helical" evidence="5">
    <location>
        <begin position="382"/>
        <end position="405"/>
    </location>
</feature>
<keyword evidence="3 5" id="KW-1133">Transmembrane helix</keyword>
<evidence type="ECO:0000256" key="5">
    <source>
        <dbReference type="SAM" id="Phobius"/>
    </source>
</evidence>
<dbReference type="GO" id="GO:0055085">
    <property type="term" value="P:transmembrane transport"/>
    <property type="evidence" value="ECO:0000318"/>
    <property type="project" value="GO_Central"/>
</dbReference>
<dbReference type="FunCoup" id="A0A2K1JDB5">
    <property type="interactions" value="447"/>
</dbReference>
<dbReference type="PANTHER" id="PTHR10283">
    <property type="entry name" value="SOLUTE CARRIER FAMILY 13 MEMBER"/>
    <property type="match status" value="1"/>
</dbReference>
<dbReference type="Gramene" id="Pp3c15_15560V3.1">
    <property type="protein sequence ID" value="Pp3c15_15560V3.1"/>
    <property type="gene ID" value="Pp3c15_15560"/>
</dbReference>
<feature type="transmembrane region" description="Helical" evidence="5">
    <location>
        <begin position="118"/>
        <end position="136"/>
    </location>
</feature>
<dbReference type="OrthoDB" id="6493944at2759"/>
<dbReference type="EnsemblPlants" id="Pp3c15_15560V3.1">
    <property type="protein sequence ID" value="Pp3c15_15560V3.1"/>
    <property type="gene ID" value="Pp3c15_15560"/>
</dbReference>
<evidence type="ECO:0000256" key="2">
    <source>
        <dbReference type="ARBA" id="ARBA00022692"/>
    </source>
</evidence>
<evidence type="ECO:0000313" key="6">
    <source>
        <dbReference type="EMBL" id="PNR39521.1"/>
    </source>
</evidence>
<dbReference type="KEGG" id="ppp:112292496"/>
<evidence type="ECO:0000256" key="1">
    <source>
        <dbReference type="ARBA" id="ARBA00004141"/>
    </source>
</evidence>
<dbReference type="GO" id="GO:0005886">
    <property type="term" value="C:plasma membrane"/>
    <property type="evidence" value="ECO:0000318"/>
    <property type="project" value="GO_Central"/>
</dbReference>
<dbReference type="CDD" id="cd01115">
    <property type="entry name" value="SLC13_permease"/>
    <property type="match status" value="1"/>
</dbReference>
<evidence type="ECO:0000313" key="8">
    <source>
        <dbReference type="Proteomes" id="UP000006727"/>
    </source>
</evidence>
<dbReference type="AlphaFoldDB" id="A0A2K1JDB5"/>
<keyword evidence="4 5" id="KW-0472">Membrane</keyword>
<feature type="transmembrane region" description="Helical" evidence="5">
    <location>
        <begin position="32"/>
        <end position="54"/>
    </location>
</feature>
<feature type="transmembrane region" description="Helical" evidence="5">
    <location>
        <begin position="66"/>
        <end position="98"/>
    </location>
</feature>
<dbReference type="GeneID" id="112292496"/>
<feature type="transmembrane region" description="Helical" evidence="5">
    <location>
        <begin position="544"/>
        <end position="571"/>
    </location>
</feature>
<dbReference type="EnsemblPlants" id="Pp3c15_15560V3.2">
    <property type="protein sequence ID" value="Pp3c15_15560V3.2"/>
    <property type="gene ID" value="Pp3c15_15560"/>
</dbReference>
<evidence type="ECO:0000256" key="4">
    <source>
        <dbReference type="ARBA" id="ARBA00023136"/>
    </source>
</evidence>
<dbReference type="GO" id="GO:0022857">
    <property type="term" value="F:transmembrane transporter activity"/>
    <property type="evidence" value="ECO:0000318"/>
    <property type="project" value="GO_Central"/>
</dbReference>
<reference evidence="7" key="3">
    <citation type="submission" date="2020-12" db="UniProtKB">
        <authorList>
            <consortium name="EnsemblPlants"/>
        </authorList>
    </citation>
    <scope>IDENTIFICATION</scope>
</reference>
<evidence type="ECO:0000256" key="3">
    <source>
        <dbReference type="ARBA" id="ARBA00022989"/>
    </source>
</evidence>
<dbReference type="OMA" id="LMGIWWM"/>
<feature type="transmembrane region" description="Helical" evidence="5">
    <location>
        <begin position="505"/>
        <end position="524"/>
    </location>
</feature>
<gene>
    <name evidence="7" type="primary">LOC112292496</name>
    <name evidence="6" type="ORF">PHYPA_019799</name>
</gene>
<dbReference type="Gramene" id="Pp3c15_15560V3.2">
    <property type="protein sequence ID" value="Pp3c15_15560V3.2"/>
    <property type="gene ID" value="Pp3c15_15560"/>
</dbReference>